<protein>
    <submittedName>
        <fullName evidence="3">Uncharacterized protein</fullName>
    </submittedName>
</protein>
<proteinExistence type="predicted"/>
<feature type="chain" id="PRO_5035826450" evidence="2">
    <location>
        <begin position="19"/>
        <end position="157"/>
    </location>
</feature>
<evidence type="ECO:0000313" key="4">
    <source>
        <dbReference type="Proteomes" id="UP000005237"/>
    </source>
</evidence>
<evidence type="ECO:0000256" key="2">
    <source>
        <dbReference type="SAM" id="SignalP"/>
    </source>
</evidence>
<keyword evidence="1" id="KW-1133">Transmembrane helix</keyword>
<dbReference type="AlphaFoldDB" id="A0A8R1HKZ8"/>
<keyword evidence="2" id="KW-0732">Signal</keyword>
<feature type="signal peptide" evidence="2">
    <location>
        <begin position="1"/>
        <end position="18"/>
    </location>
</feature>
<keyword evidence="1" id="KW-0472">Membrane</keyword>
<reference evidence="4" key="1">
    <citation type="submission" date="2010-08" db="EMBL/GenBank/DDBJ databases">
        <authorList>
            <consortium name="Caenorhabditis japonica Sequencing Consortium"/>
            <person name="Wilson R.K."/>
        </authorList>
    </citation>
    <scope>NUCLEOTIDE SEQUENCE [LARGE SCALE GENOMIC DNA]</scope>
    <source>
        <strain evidence="4">DF5081</strain>
    </source>
</reference>
<keyword evidence="1" id="KW-0812">Transmembrane</keyword>
<sequence length="157" mass="17727">MSTNSIILFHLLFAICSATSPDCTVFSNMTLTPFVHTFDDFLPIFERIPLLPAPENVYHAPSEDAVPLRIVYELPVLENSAELEDLELSNDIKSMKIAGFVAQLILFLFAFTLATVDFDVEENENVVYPLHRAREIQMIPLPATMQVHSVHFLESDC</sequence>
<reference evidence="3" key="2">
    <citation type="submission" date="2022-06" db="UniProtKB">
        <authorList>
            <consortium name="EnsemblMetazoa"/>
        </authorList>
    </citation>
    <scope>IDENTIFICATION</scope>
    <source>
        <strain evidence="3">DF5081</strain>
    </source>
</reference>
<evidence type="ECO:0000313" key="3">
    <source>
        <dbReference type="EnsemblMetazoa" id="CJA04893.1"/>
    </source>
</evidence>
<accession>A0A8R1HKZ8</accession>
<keyword evidence="4" id="KW-1185">Reference proteome</keyword>
<dbReference type="EnsemblMetazoa" id="CJA04893.1">
    <property type="protein sequence ID" value="CJA04893.1"/>
    <property type="gene ID" value="WBGene00124097"/>
</dbReference>
<dbReference type="Proteomes" id="UP000005237">
    <property type="component" value="Unassembled WGS sequence"/>
</dbReference>
<organism evidence="3 4">
    <name type="scientific">Caenorhabditis japonica</name>
    <dbReference type="NCBI Taxonomy" id="281687"/>
    <lineage>
        <taxon>Eukaryota</taxon>
        <taxon>Metazoa</taxon>
        <taxon>Ecdysozoa</taxon>
        <taxon>Nematoda</taxon>
        <taxon>Chromadorea</taxon>
        <taxon>Rhabditida</taxon>
        <taxon>Rhabditina</taxon>
        <taxon>Rhabditomorpha</taxon>
        <taxon>Rhabditoidea</taxon>
        <taxon>Rhabditidae</taxon>
        <taxon>Peloderinae</taxon>
        <taxon>Caenorhabditis</taxon>
    </lineage>
</organism>
<name>A0A8R1HKZ8_CAEJA</name>
<evidence type="ECO:0000256" key="1">
    <source>
        <dbReference type="SAM" id="Phobius"/>
    </source>
</evidence>
<feature type="transmembrane region" description="Helical" evidence="1">
    <location>
        <begin position="97"/>
        <end position="116"/>
    </location>
</feature>